<dbReference type="CDD" id="cd01392">
    <property type="entry name" value="HTH_LacI"/>
    <property type="match status" value="1"/>
</dbReference>
<evidence type="ECO:0000313" key="9">
    <source>
        <dbReference type="Proteomes" id="UP001555786"/>
    </source>
</evidence>
<name>A0ABV3PP70_9HYPH</name>
<feature type="domain" description="HTH lacI-type" evidence="5">
    <location>
        <begin position="7"/>
        <end position="62"/>
    </location>
</feature>
<dbReference type="RefSeq" id="WP_367624635.1">
    <property type="nucleotide sequence ID" value="NZ_JBFNQD010000005.1"/>
</dbReference>
<accession>A0ABV3PP70</accession>
<evidence type="ECO:0000313" key="7">
    <source>
        <dbReference type="EMBL" id="MEW9307099.1"/>
    </source>
</evidence>
<dbReference type="PANTHER" id="PTHR30146">
    <property type="entry name" value="LACI-RELATED TRANSCRIPTIONAL REPRESSOR"/>
    <property type="match status" value="1"/>
</dbReference>
<evidence type="ECO:0000256" key="3">
    <source>
        <dbReference type="ARBA" id="ARBA00023163"/>
    </source>
</evidence>
<sequence>MRKPKRISIRNVATRAGVSPATVSNVLNGRQGAATPEVAERVQAIARELGYEVDRVASQLRTGKARVVTVLVPSLDNPYFSAVIASLERCVQDEGYDIIVASSNENEEVERSRLSALLSWRPSGVVIIPNDDRFATRTLLDDVGVPYVVVDRITEGFEGDTIGSDNFSAGRHAAEHLLEYGHSNALVVATTTRIANIRERCAGIVQVFEQAGLPAPPILEVGQTFETVAEGLQRWFTANERPTAVIALTNFGTLGVLADMAQRNIRIPEDISLVGFDDYAWMRATAPPITAMRQDVEQIAAQAWATIRARIDDPAAVPRHVRLPCELILRNSTKRIGLPIRRLPAAEEPAKGGTRRKSVARQPRV</sequence>
<dbReference type="PROSITE" id="PS50932">
    <property type="entry name" value="HTH_LACI_2"/>
    <property type="match status" value="1"/>
</dbReference>
<keyword evidence="1" id="KW-0805">Transcription regulation</keyword>
<dbReference type="InterPro" id="IPR010982">
    <property type="entry name" value="Lambda_DNA-bd_dom_sf"/>
</dbReference>
<dbReference type="SUPFAM" id="SSF53822">
    <property type="entry name" value="Periplasmic binding protein-like I"/>
    <property type="match status" value="1"/>
</dbReference>
<dbReference type="Proteomes" id="UP001595190">
    <property type="component" value="Unassembled WGS sequence"/>
</dbReference>
<dbReference type="PANTHER" id="PTHR30146:SF109">
    <property type="entry name" value="HTH-TYPE TRANSCRIPTIONAL REGULATOR GALS"/>
    <property type="match status" value="1"/>
</dbReference>
<dbReference type="Pfam" id="PF13377">
    <property type="entry name" value="Peripla_BP_3"/>
    <property type="match status" value="1"/>
</dbReference>
<reference evidence="7 9" key="1">
    <citation type="submission" date="2024-07" db="EMBL/GenBank/DDBJ databases">
        <title>Description of Labrys sedimenti sp. nov., isolated from a diclofenac-degrading enrichment culture.</title>
        <authorList>
            <person name="Tancsics A."/>
            <person name="Csepanyi A."/>
        </authorList>
    </citation>
    <scope>NUCLEOTIDE SEQUENCE [LARGE SCALE GENOMIC DNA]</scope>
    <source>
        <strain evidence="7 9">LMG 23578</strain>
    </source>
</reference>
<dbReference type="InterPro" id="IPR028082">
    <property type="entry name" value="Peripla_BP_I"/>
</dbReference>
<dbReference type="SMART" id="SM00354">
    <property type="entry name" value="HTH_LACI"/>
    <property type="match status" value="1"/>
</dbReference>
<gene>
    <name evidence="7" type="ORF">ABXS05_16220</name>
    <name evidence="8" type="ORF">ACETRX_15295</name>
</gene>
<keyword evidence="3" id="KW-0804">Transcription</keyword>
<protein>
    <submittedName>
        <fullName evidence="7">LacI family DNA-binding transcriptional regulator</fullName>
    </submittedName>
</protein>
<feature type="compositionally biased region" description="Basic residues" evidence="4">
    <location>
        <begin position="353"/>
        <end position="365"/>
    </location>
</feature>
<feature type="region of interest" description="Disordered" evidence="4">
    <location>
        <begin position="346"/>
        <end position="365"/>
    </location>
</feature>
<keyword evidence="2 7" id="KW-0238">DNA-binding</keyword>
<feature type="domain" description="HTH cro/C1-type" evidence="6">
    <location>
        <begin position="1"/>
        <end position="56"/>
    </location>
</feature>
<dbReference type="Pfam" id="PF00356">
    <property type="entry name" value="LacI"/>
    <property type="match status" value="1"/>
</dbReference>
<evidence type="ECO:0000256" key="4">
    <source>
        <dbReference type="SAM" id="MobiDB-lite"/>
    </source>
</evidence>
<evidence type="ECO:0000313" key="10">
    <source>
        <dbReference type="Proteomes" id="UP001595190"/>
    </source>
</evidence>
<dbReference type="SUPFAM" id="SSF47413">
    <property type="entry name" value="lambda repressor-like DNA-binding domains"/>
    <property type="match status" value="1"/>
</dbReference>
<dbReference type="PROSITE" id="PS50943">
    <property type="entry name" value="HTH_CROC1"/>
    <property type="match status" value="1"/>
</dbReference>
<dbReference type="EMBL" id="JBFNQD010000005">
    <property type="protein sequence ID" value="MEW9307099.1"/>
    <property type="molecule type" value="Genomic_DNA"/>
</dbReference>
<evidence type="ECO:0000259" key="6">
    <source>
        <dbReference type="PROSITE" id="PS50943"/>
    </source>
</evidence>
<evidence type="ECO:0000256" key="2">
    <source>
        <dbReference type="ARBA" id="ARBA00023125"/>
    </source>
</evidence>
<organism evidence="7 9">
    <name type="scientific">Labrys neptuniae</name>
    <dbReference type="NCBI Taxonomy" id="376174"/>
    <lineage>
        <taxon>Bacteria</taxon>
        <taxon>Pseudomonadati</taxon>
        <taxon>Pseudomonadota</taxon>
        <taxon>Alphaproteobacteria</taxon>
        <taxon>Hyphomicrobiales</taxon>
        <taxon>Xanthobacteraceae</taxon>
        <taxon>Labrys</taxon>
    </lineage>
</organism>
<reference evidence="8 10" key="2">
    <citation type="submission" date="2024-09" db="EMBL/GenBank/DDBJ databases">
        <title>Description of Labrys sedimenti sp. nov., isolated from a diclofenac-degrading enrichment culture, and genome-based reclassification of Labrys portucalensis as a later heterotypic synonym of Labrys neptuniae.</title>
        <authorList>
            <person name="Tancsics A."/>
            <person name="Csepanyi A."/>
        </authorList>
    </citation>
    <scope>NUCLEOTIDE SEQUENCE [LARGE SCALE GENOMIC DNA]</scope>
    <source>
        <strain evidence="8 10">LMG 23412</strain>
    </source>
</reference>
<dbReference type="InterPro" id="IPR000843">
    <property type="entry name" value="HTH_LacI"/>
</dbReference>
<dbReference type="GO" id="GO:0003677">
    <property type="term" value="F:DNA binding"/>
    <property type="evidence" value="ECO:0007669"/>
    <property type="project" value="UniProtKB-KW"/>
</dbReference>
<dbReference type="CDD" id="cd06267">
    <property type="entry name" value="PBP1_LacI_sugar_binding-like"/>
    <property type="match status" value="1"/>
</dbReference>
<proteinExistence type="predicted"/>
<dbReference type="Gene3D" id="1.10.260.40">
    <property type="entry name" value="lambda repressor-like DNA-binding domains"/>
    <property type="match status" value="1"/>
</dbReference>
<evidence type="ECO:0000313" key="8">
    <source>
        <dbReference type="EMBL" id="MFC2250991.1"/>
    </source>
</evidence>
<comment type="caution">
    <text evidence="7">The sequence shown here is derived from an EMBL/GenBank/DDBJ whole genome shotgun (WGS) entry which is preliminary data.</text>
</comment>
<dbReference type="InterPro" id="IPR046335">
    <property type="entry name" value="LacI/GalR-like_sensor"/>
</dbReference>
<evidence type="ECO:0000259" key="5">
    <source>
        <dbReference type="PROSITE" id="PS50932"/>
    </source>
</evidence>
<evidence type="ECO:0000256" key="1">
    <source>
        <dbReference type="ARBA" id="ARBA00023015"/>
    </source>
</evidence>
<keyword evidence="9" id="KW-1185">Reference proteome</keyword>
<dbReference type="Gene3D" id="3.40.50.2300">
    <property type="match status" value="2"/>
</dbReference>
<dbReference type="EMBL" id="JBHGPK010000005">
    <property type="protein sequence ID" value="MFC2250991.1"/>
    <property type="molecule type" value="Genomic_DNA"/>
</dbReference>
<dbReference type="Proteomes" id="UP001555786">
    <property type="component" value="Unassembled WGS sequence"/>
</dbReference>
<dbReference type="InterPro" id="IPR001387">
    <property type="entry name" value="Cro/C1-type_HTH"/>
</dbReference>